<feature type="compositionally biased region" description="Low complexity" evidence="1">
    <location>
        <begin position="93"/>
        <end position="104"/>
    </location>
</feature>
<gene>
    <name evidence="2" type="ORF">Cvel_2485</name>
</gene>
<dbReference type="VEuPathDB" id="CryptoDB:Cvel_2485"/>
<feature type="compositionally biased region" description="Basic residues" evidence="1">
    <location>
        <begin position="66"/>
        <end position="79"/>
    </location>
</feature>
<feature type="region of interest" description="Disordered" evidence="1">
    <location>
        <begin position="66"/>
        <end position="156"/>
    </location>
</feature>
<evidence type="ECO:0000313" key="2">
    <source>
        <dbReference type="EMBL" id="CEM56006.1"/>
    </source>
</evidence>
<proteinExistence type="predicted"/>
<dbReference type="EMBL" id="CDMZ01005931">
    <property type="protein sequence ID" value="CEM56006.1"/>
    <property type="molecule type" value="Genomic_DNA"/>
</dbReference>
<reference evidence="2" key="1">
    <citation type="submission" date="2014-11" db="EMBL/GenBank/DDBJ databases">
        <authorList>
            <person name="Otto D Thomas"/>
            <person name="Naeem Raeece"/>
        </authorList>
    </citation>
    <scope>NUCLEOTIDE SEQUENCE</scope>
</reference>
<feature type="compositionally biased region" description="Pro residues" evidence="1">
    <location>
        <begin position="105"/>
        <end position="121"/>
    </location>
</feature>
<organism evidence="2">
    <name type="scientific">Chromera velia CCMP2878</name>
    <dbReference type="NCBI Taxonomy" id="1169474"/>
    <lineage>
        <taxon>Eukaryota</taxon>
        <taxon>Sar</taxon>
        <taxon>Alveolata</taxon>
        <taxon>Colpodellida</taxon>
        <taxon>Chromeraceae</taxon>
        <taxon>Chromera</taxon>
    </lineage>
</organism>
<protein>
    <submittedName>
        <fullName evidence="2">Uncharacterized protein</fullName>
    </submittedName>
</protein>
<sequence length="187" mass="20326">MSFFEEVKSTVDALQQACSLPSRASMDDMENHFTDLAIKARNCLSLLFGSCLVSKEKAALFWRGGKRNRGKNCRGKKRIKSEQQASDTLPTESPAAPLPHFSSPPLLPSPSPQKHQPPPPAQTALPLMKAAASNISASSRPVTSDPRDANPNRTVRQHMPVTLSIQVQRGEATRKEGASCNLCGYTD</sequence>
<accession>A0A0G4IFV1</accession>
<dbReference type="PhylomeDB" id="A0A0G4IFV1"/>
<feature type="compositionally biased region" description="Polar residues" evidence="1">
    <location>
        <begin position="133"/>
        <end position="142"/>
    </location>
</feature>
<name>A0A0G4IFV1_9ALVE</name>
<evidence type="ECO:0000256" key="1">
    <source>
        <dbReference type="SAM" id="MobiDB-lite"/>
    </source>
</evidence>
<dbReference type="AlphaFoldDB" id="A0A0G4IFV1"/>
<feature type="compositionally biased region" description="Polar residues" evidence="1">
    <location>
        <begin position="82"/>
        <end position="91"/>
    </location>
</feature>